<dbReference type="Proteomes" id="UP000001175">
    <property type="component" value="Chromosome"/>
</dbReference>
<evidence type="ECO:0000256" key="1">
    <source>
        <dbReference type="SAM" id="SignalP"/>
    </source>
</evidence>
<name>A0A0H3K5E6_SYNP6</name>
<dbReference type="NCBIfam" id="NF041384">
    <property type="entry name" value="YHS_seleno_dom"/>
    <property type="match status" value="1"/>
</dbReference>
<dbReference type="eggNOG" id="COG3350">
    <property type="taxonomic scope" value="Bacteria"/>
</dbReference>
<organism evidence="2 3">
    <name type="scientific">Synechococcus sp. (strain ATCC 27144 / PCC 6301 / SAUG 1402/1)</name>
    <name type="common">Anacystis nidulans</name>
    <dbReference type="NCBI Taxonomy" id="269084"/>
    <lineage>
        <taxon>Bacteria</taxon>
        <taxon>Bacillati</taxon>
        <taxon>Cyanobacteriota</taxon>
        <taxon>Cyanophyceae</taxon>
        <taxon>Synechococcales</taxon>
        <taxon>Synechococcaceae</taxon>
        <taxon>Synechococcus</taxon>
    </lineage>
</organism>
<accession>A0A0H3K5E6</accession>
<dbReference type="GeneID" id="72430743"/>
<evidence type="ECO:0000313" key="3">
    <source>
        <dbReference type="Proteomes" id="UP000001175"/>
    </source>
</evidence>
<sequence>MKLSYLLICSLVGLASVSVVTRLEAATSTQSVETSISHSRLAQATTRFPAVYNENGIALDGQDVVAYFRSNSLVQGSPKFTHTWNGVKWQFSSTMNRDLFAKNPTKYAPQYGGYCAKAASAGVLATTIPNAWEIRDGKLYLNYSLEAQKEWKQDTATKIVKANANWPKILNNDTLKR</sequence>
<proteinExistence type="predicted"/>
<gene>
    <name evidence="2" type="ordered locus">syc2223_c</name>
</gene>
<protein>
    <recommendedName>
        <fullName evidence="4">YHS domain protein</fullName>
    </recommendedName>
</protein>
<feature type="chain" id="PRO_5002613312" description="YHS domain protein" evidence="1">
    <location>
        <begin position="26"/>
        <end position="177"/>
    </location>
</feature>
<evidence type="ECO:0000313" key="2">
    <source>
        <dbReference type="EMBL" id="BAD80413.1"/>
    </source>
</evidence>
<dbReference type="AlphaFoldDB" id="A0A0H3K5E6"/>
<dbReference type="EMBL" id="AP008231">
    <property type="protein sequence ID" value="BAD80413.1"/>
    <property type="molecule type" value="Genomic_DNA"/>
</dbReference>
<feature type="signal peptide" evidence="1">
    <location>
        <begin position="1"/>
        <end position="25"/>
    </location>
</feature>
<dbReference type="RefSeq" id="WP_011244533.1">
    <property type="nucleotide sequence ID" value="NC_006576.1"/>
</dbReference>
<dbReference type="KEGG" id="syc:syc2223_c"/>
<keyword evidence="1" id="KW-0732">Signal</keyword>
<reference evidence="2 3" key="1">
    <citation type="journal article" date="2007" name="Photosyn. Res.">
        <title>Complete nucleotide sequence of the freshwater unicellular cyanobacterium Synechococcus elongatus PCC 6301 chromosome: gene content and organization.</title>
        <authorList>
            <person name="Sugita C."/>
            <person name="Ogata K."/>
            <person name="Shikata M."/>
            <person name="Jikuya H."/>
            <person name="Takano J."/>
            <person name="Furumichi M."/>
            <person name="Kanehisa M."/>
            <person name="Omata T."/>
            <person name="Sugiura M."/>
            <person name="Sugita M."/>
        </authorList>
    </citation>
    <scope>NUCLEOTIDE SEQUENCE [LARGE SCALE GENOMIC DNA]</scope>
    <source>
        <strain evidence="3">ATCC 27144 / PCC 6301 / SAUG 1402/1</strain>
    </source>
</reference>
<evidence type="ECO:0008006" key="4">
    <source>
        <dbReference type="Google" id="ProtNLM"/>
    </source>
</evidence>